<sequence length="124" mass="14193">MQEIVPDKAELTIQDLVSVARQGTQVGLSFKAKERICRSRELMAKWVHENKVIYGITTGFGAMCNVTISEDDTRQIQENILMSHAAGVGKLLCLRKQRRRLIKIYRMTRRRAIFRTLLLGCKTA</sequence>
<dbReference type="Pfam" id="PF00221">
    <property type="entry name" value="Lyase_aromatic"/>
    <property type="match status" value="1"/>
</dbReference>
<gene>
    <name evidence="1" type="ORF">CSA56_16665</name>
</gene>
<dbReference type="SUPFAM" id="SSF48557">
    <property type="entry name" value="L-aspartase-like"/>
    <property type="match status" value="1"/>
</dbReference>
<evidence type="ECO:0000313" key="1">
    <source>
        <dbReference type="EMBL" id="PIE32096.1"/>
    </source>
</evidence>
<dbReference type="InterPro" id="IPR008948">
    <property type="entry name" value="L-Aspartase-like"/>
</dbReference>
<organism evidence="1 2">
    <name type="scientific">candidate division KSB3 bacterium</name>
    <dbReference type="NCBI Taxonomy" id="2044937"/>
    <lineage>
        <taxon>Bacteria</taxon>
        <taxon>candidate division KSB3</taxon>
    </lineage>
</organism>
<evidence type="ECO:0000313" key="2">
    <source>
        <dbReference type="Proteomes" id="UP000230821"/>
    </source>
</evidence>
<reference evidence="1 2" key="1">
    <citation type="submission" date="2017-10" db="EMBL/GenBank/DDBJ databases">
        <title>Novel microbial diversity and functional potential in the marine mammal oral microbiome.</title>
        <authorList>
            <person name="Dudek N.K."/>
            <person name="Sun C.L."/>
            <person name="Burstein D."/>
            <person name="Kantor R.S."/>
            <person name="Aliaga Goltsman D.S."/>
            <person name="Bik E.M."/>
            <person name="Thomas B.C."/>
            <person name="Banfield J.F."/>
            <person name="Relman D.A."/>
        </authorList>
    </citation>
    <scope>NUCLEOTIDE SEQUENCE [LARGE SCALE GENOMIC DNA]</scope>
    <source>
        <strain evidence="1">DOLJORAL78_47_16</strain>
    </source>
</reference>
<accession>A0A2G6K8S1</accession>
<dbReference type="InterPro" id="IPR001106">
    <property type="entry name" value="Aromatic_Lyase"/>
</dbReference>
<proteinExistence type="predicted"/>
<name>A0A2G6K8S1_9BACT</name>
<evidence type="ECO:0008006" key="3">
    <source>
        <dbReference type="Google" id="ProtNLM"/>
    </source>
</evidence>
<dbReference type="Proteomes" id="UP000230821">
    <property type="component" value="Unassembled WGS sequence"/>
</dbReference>
<dbReference type="GO" id="GO:0016841">
    <property type="term" value="F:ammonia-lyase activity"/>
    <property type="evidence" value="ECO:0007669"/>
    <property type="project" value="UniProtKB-ARBA"/>
</dbReference>
<protein>
    <recommendedName>
        <fullName evidence="3">Histidine ammonia-lyase</fullName>
    </recommendedName>
</protein>
<dbReference type="InterPro" id="IPR024083">
    <property type="entry name" value="Fumarase/histidase_N"/>
</dbReference>
<dbReference type="Gene3D" id="1.10.275.10">
    <property type="entry name" value="Fumarase/aspartase (N-terminal domain)"/>
    <property type="match status" value="1"/>
</dbReference>
<dbReference type="EMBL" id="PDSK01000118">
    <property type="protein sequence ID" value="PIE32096.1"/>
    <property type="molecule type" value="Genomic_DNA"/>
</dbReference>
<comment type="caution">
    <text evidence="1">The sequence shown here is derived from an EMBL/GenBank/DDBJ whole genome shotgun (WGS) entry which is preliminary data.</text>
</comment>
<dbReference type="AlphaFoldDB" id="A0A2G6K8S1"/>
<dbReference type="PANTHER" id="PTHR10362">
    <property type="entry name" value="HISTIDINE AMMONIA-LYASE"/>
    <property type="match status" value="1"/>
</dbReference>